<evidence type="ECO:0008006" key="4">
    <source>
        <dbReference type="Google" id="ProtNLM"/>
    </source>
</evidence>
<dbReference type="EMBL" id="RRYP01002505">
    <property type="protein sequence ID" value="TNV84701.1"/>
    <property type="molecule type" value="Genomic_DNA"/>
</dbReference>
<dbReference type="AlphaFoldDB" id="A0A8J8P310"/>
<proteinExistence type="predicted"/>
<dbReference type="InterPro" id="IPR053233">
    <property type="entry name" value="ABRA-related"/>
</dbReference>
<sequence length="142" mass="17104">MESNQSEEPRIRQSEDDPTQLIVTRENSDGEEEEAHFEIMAEEMDSEWEPEQEEIEEYARYLGIDLEKERDFLFLAKQGLMEPLLDPWTPVKSPRRGSIYYFNTETREMMEQHPCDVLYKERVIQYRNSQQGKYKKKLKKMS</sequence>
<dbReference type="OrthoDB" id="6344460at2759"/>
<evidence type="ECO:0000313" key="2">
    <source>
        <dbReference type="EMBL" id="TNV84701.1"/>
    </source>
</evidence>
<gene>
    <name evidence="2" type="ORF">FGO68_gene13297</name>
</gene>
<protein>
    <recommendedName>
        <fullName evidence="4">WW domain-containing protein</fullName>
    </recommendedName>
</protein>
<dbReference type="Proteomes" id="UP000785679">
    <property type="component" value="Unassembled WGS sequence"/>
</dbReference>
<dbReference type="PANTHER" id="PTHR21715:SF0">
    <property type="entry name" value="RH04127P"/>
    <property type="match status" value="1"/>
</dbReference>
<name>A0A8J8P310_HALGN</name>
<organism evidence="2 3">
    <name type="scientific">Halteria grandinella</name>
    <dbReference type="NCBI Taxonomy" id="5974"/>
    <lineage>
        <taxon>Eukaryota</taxon>
        <taxon>Sar</taxon>
        <taxon>Alveolata</taxon>
        <taxon>Ciliophora</taxon>
        <taxon>Intramacronucleata</taxon>
        <taxon>Spirotrichea</taxon>
        <taxon>Stichotrichia</taxon>
        <taxon>Sporadotrichida</taxon>
        <taxon>Halteriidae</taxon>
        <taxon>Halteria</taxon>
    </lineage>
</organism>
<comment type="caution">
    <text evidence="2">The sequence shown here is derived from an EMBL/GenBank/DDBJ whole genome shotgun (WGS) entry which is preliminary data.</text>
</comment>
<keyword evidence="3" id="KW-1185">Reference proteome</keyword>
<dbReference type="Gene3D" id="3.30.1470.10">
    <property type="entry name" value="Photosystem I PsaD, reaction center subunit II"/>
    <property type="match status" value="1"/>
</dbReference>
<evidence type="ECO:0000256" key="1">
    <source>
        <dbReference type="SAM" id="MobiDB-lite"/>
    </source>
</evidence>
<feature type="region of interest" description="Disordered" evidence="1">
    <location>
        <begin position="1"/>
        <end position="33"/>
    </location>
</feature>
<accession>A0A8J8P310</accession>
<evidence type="ECO:0000313" key="3">
    <source>
        <dbReference type="Proteomes" id="UP000785679"/>
    </source>
</evidence>
<dbReference type="PANTHER" id="PTHR21715">
    <property type="entry name" value="RH04127P"/>
    <property type="match status" value="1"/>
</dbReference>
<reference evidence="2" key="1">
    <citation type="submission" date="2019-06" db="EMBL/GenBank/DDBJ databases">
        <authorList>
            <person name="Zheng W."/>
        </authorList>
    </citation>
    <scope>NUCLEOTIDE SEQUENCE</scope>
    <source>
        <strain evidence="2">QDHG01</strain>
    </source>
</reference>